<proteinExistence type="inferred from homology"/>
<dbReference type="PROSITE" id="PS01320">
    <property type="entry name" value="UPF0067"/>
    <property type="match status" value="1"/>
</dbReference>
<comment type="caution">
    <text evidence="3">The sequence shown here is derived from an EMBL/GenBank/DDBJ whole genome shotgun (WGS) entry which is preliminary data.</text>
</comment>
<dbReference type="InterPro" id="IPR000614">
    <property type="entry name" value="FRMsr_CS"/>
</dbReference>
<dbReference type="InterPro" id="IPR051330">
    <property type="entry name" value="Phosphatase_reg/MetRdx"/>
</dbReference>
<keyword evidence="4" id="KW-1185">Reference proteome</keyword>
<evidence type="ECO:0000256" key="1">
    <source>
        <dbReference type="ARBA" id="ARBA00038454"/>
    </source>
</evidence>
<dbReference type="SUPFAM" id="SSF55781">
    <property type="entry name" value="GAF domain-like"/>
    <property type="match status" value="1"/>
</dbReference>
<feature type="domain" description="GAF" evidence="2">
    <location>
        <begin position="42"/>
        <end position="156"/>
    </location>
</feature>
<dbReference type="Gene3D" id="3.30.450.40">
    <property type="match status" value="1"/>
</dbReference>
<dbReference type="Pfam" id="PF13185">
    <property type="entry name" value="GAF_2"/>
    <property type="match status" value="1"/>
</dbReference>
<dbReference type="EMBL" id="JACYFC010000002">
    <property type="protein sequence ID" value="MBD5770531.1"/>
    <property type="molecule type" value="Genomic_DNA"/>
</dbReference>
<comment type="similarity">
    <text evidence="1">Belongs to the free Met sulfoxide reductase family.</text>
</comment>
<evidence type="ECO:0000313" key="3">
    <source>
        <dbReference type="EMBL" id="MBD5770531.1"/>
    </source>
</evidence>
<dbReference type="PANTHER" id="PTHR21021">
    <property type="entry name" value="GAF/PUTATIVE CYTOSKELETAL PROTEIN"/>
    <property type="match status" value="1"/>
</dbReference>
<dbReference type="PANTHER" id="PTHR21021:SF15">
    <property type="entry name" value="FREE METHIONINE-R-SULFOXIDE REDUCTASE"/>
    <property type="match status" value="1"/>
</dbReference>
<dbReference type="RefSeq" id="WP_191593926.1">
    <property type="nucleotide sequence ID" value="NZ_JACYFC010000002.1"/>
</dbReference>
<dbReference type="InterPro" id="IPR003018">
    <property type="entry name" value="GAF"/>
</dbReference>
<reference evidence="3 4" key="1">
    <citation type="submission" date="2020-09" db="EMBL/GenBank/DDBJ databases">
        <title>Marinomonas sp. nov., isolated from the cysticercosis algae of Qingdao, China.</title>
        <authorList>
            <person name="Sun X."/>
        </authorList>
    </citation>
    <scope>NUCLEOTIDE SEQUENCE [LARGE SCALE GENOMIC DNA]</scope>
    <source>
        <strain evidence="3 4">SM2066</strain>
    </source>
</reference>
<dbReference type="InterPro" id="IPR029016">
    <property type="entry name" value="GAF-like_dom_sf"/>
</dbReference>
<accession>A0ABR8NWV9</accession>
<sequence>MFTIKVDSTVSPQDNYNELNVQLAALLSGERDLICNAAQFAAFVMQTIPDLNWSGFYFSREKLVDGKSLGESELVLGPYVGNVACTRIPFGRGVCGNAAKTLETQRIHDVHAFEGHIACDAASASEVVIPVVVEGNLVAVFDMDSPSVGRFSEIDQLGLEKFVVTFIEATDFTWSFPLKA</sequence>
<evidence type="ECO:0000259" key="2">
    <source>
        <dbReference type="Pfam" id="PF13185"/>
    </source>
</evidence>
<organism evidence="3 4">
    <name type="scientific">Marinomonas colpomeniae</name>
    <dbReference type="NCBI Taxonomy" id="2774408"/>
    <lineage>
        <taxon>Bacteria</taxon>
        <taxon>Pseudomonadati</taxon>
        <taxon>Pseudomonadota</taxon>
        <taxon>Gammaproteobacteria</taxon>
        <taxon>Oceanospirillales</taxon>
        <taxon>Oceanospirillaceae</taxon>
        <taxon>Marinomonas</taxon>
    </lineage>
</organism>
<evidence type="ECO:0000313" key="4">
    <source>
        <dbReference type="Proteomes" id="UP000604161"/>
    </source>
</evidence>
<protein>
    <submittedName>
        <fullName evidence="3">GAF domain-containing protein</fullName>
    </submittedName>
</protein>
<gene>
    <name evidence="3" type="ORF">IF202_05675</name>
</gene>
<name>A0ABR8NWV9_9GAMM</name>
<dbReference type="Proteomes" id="UP000604161">
    <property type="component" value="Unassembled WGS sequence"/>
</dbReference>